<comment type="function">
    <text evidence="1">Reversibly catalyzes the transfer of the carbamoyl group from carbamoyl phosphate (CP) to the N(epsilon) atom of ornithine (ORN) to produce L-citrulline.</text>
</comment>
<keyword evidence="2 3" id="KW-0808">Transferase</keyword>
<evidence type="ECO:0000256" key="3">
    <source>
        <dbReference type="RuleBase" id="RU003634"/>
    </source>
</evidence>
<comment type="similarity">
    <text evidence="3">Belongs to the aspartate/ornithine carbamoyltransferase superfamily.</text>
</comment>
<keyword evidence="7" id="KW-1185">Reference proteome</keyword>
<evidence type="ECO:0000259" key="5">
    <source>
        <dbReference type="Pfam" id="PF02729"/>
    </source>
</evidence>
<accession>A0ABS3WHN3</accession>
<dbReference type="InterPro" id="IPR006130">
    <property type="entry name" value="Asp/Orn_carbamoylTrfase"/>
</dbReference>
<dbReference type="RefSeq" id="WP_208850467.1">
    <property type="nucleotide sequence ID" value="NZ_JAGGDJ010000041.1"/>
</dbReference>
<dbReference type="PANTHER" id="PTHR45753:SF3">
    <property type="entry name" value="ORNITHINE TRANSCARBAMYLASE, MITOCHONDRIAL"/>
    <property type="match status" value="1"/>
</dbReference>
<dbReference type="InterPro" id="IPR002292">
    <property type="entry name" value="Orn/put_carbamltrans"/>
</dbReference>
<name>A0ABS3WHN3_9BACL</name>
<organism evidence="6 7">
    <name type="scientific">Paenibacillus artemisiicola</name>
    <dbReference type="NCBI Taxonomy" id="1172618"/>
    <lineage>
        <taxon>Bacteria</taxon>
        <taxon>Bacillati</taxon>
        <taxon>Bacillota</taxon>
        <taxon>Bacilli</taxon>
        <taxon>Bacillales</taxon>
        <taxon>Paenibacillaceae</taxon>
        <taxon>Paenibacillus</taxon>
    </lineage>
</organism>
<dbReference type="PROSITE" id="PS00097">
    <property type="entry name" value="CARBAMOYLTRANSFERASE"/>
    <property type="match status" value="1"/>
</dbReference>
<dbReference type="PRINTS" id="PR00100">
    <property type="entry name" value="AOTCASE"/>
</dbReference>
<dbReference type="Pfam" id="PF00185">
    <property type="entry name" value="OTCace"/>
    <property type="match status" value="1"/>
</dbReference>
<protein>
    <submittedName>
        <fullName evidence="6">Ornithine carbamoyltransferase</fullName>
        <ecNumber evidence="6">2.1.3.3</ecNumber>
    </submittedName>
</protein>
<dbReference type="Proteomes" id="UP000670947">
    <property type="component" value="Unassembled WGS sequence"/>
</dbReference>
<dbReference type="PRINTS" id="PR00102">
    <property type="entry name" value="OTCASE"/>
</dbReference>
<dbReference type="EC" id="2.1.3.3" evidence="6"/>
<comment type="caution">
    <text evidence="6">The sequence shown here is derived from an EMBL/GenBank/DDBJ whole genome shotgun (WGS) entry which is preliminary data.</text>
</comment>
<dbReference type="EMBL" id="JAGGDJ010000041">
    <property type="protein sequence ID" value="MBO7747839.1"/>
    <property type="molecule type" value="Genomic_DNA"/>
</dbReference>
<evidence type="ECO:0000313" key="7">
    <source>
        <dbReference type="Proteomes" id="UP000670947"/>
    </source>
</evidence>
<dbReference type="InterPro" id="IPR006132">
    <property type="entry name" value="Asp/Orn_carbamoyltranf_P-bd"/>
</dbReference>
<dbReference type="Gene3D" id="3.40.50.1370">
    <property type="entry name" value="Aspartate/ornithine carbamoyltransferase"/>
    <property type="match status" value="2"/>
</dbReference>
<dbReference type="PANTHER" id="PTHR45753">
    <property type="entry name" value="ORNITHINE CARBAMOYLTRANSFERASE, MITOCHONDRIAL"/>
    <property type="match status" value="1"/>
</dbReference>
<evidence type="ECO:0000259" key="4">
    <source>
        <dbReference type="Pfam" id="PF00185"/>
    </source>
</evidence>
<gene>
    <name evidence="6" type="ORF">I8J29_26970</name>
</gene>
<proteinExistence type="inferred from homology"/>
<evidence type="ECO:0000313" key="6">
    <source>
        <dbReference type="EMBL" id="MBO7747839.1"/>
    </source>
</evidence>
<sequence>MKHLLSLKELNRAELLGLIQKGIAIKKQPDRFANACERKGVLMLFQKTSTRTNLSFQSGINQMGGYAVPMDWNASNFSISPIQYEARYVSRNIDFIVARLKKHSDLQELARYATVPVINGCCERYHPCQALADLMTIYEVSGSFENVTVTYVGIQNNVANSLIAGCLALGVRLLLVTPIVNEASWDGELMDEAFASGRIMRMDSLEEAAAQSDYVYTDTWIDMEHFHSADYAAVKDFRMKTMLPFQLSRRALNGHAPYIMHDMPIHPGFEIEEELIESASSIIYQQAENRMHAQKALLLHLMEQA</sequence>
<dbReference type="Pfam" id="PF02729">
    <property type="entry name" value="OTCace_N"/>
    <property type="match status" value="1"/>
</dbReference>
<reference evidence="6 7" key="1">
    <citation type="submission" date="2021-03" db="EMBL/GenBank/DDBJ databases">
        <title>Paenibacillus artemisicola MWE-103 whole genome sequence.</title>
        <authorList>
            <person name="Ham Y.J."/>
        </authorList>
    </citation>
    <scope>NUCLEOTIDE SEQUENCE [LARGE SCALE GENOMIC DNA]</scope>
    <source>
        <strain evidence="6 7">MWE-103</strain>
    </source>
</reference>
<dbReference type="InterPro" id="IPR036901">
    <property type="entry name" value="Asp/Orn_carbamoylTrfase_sf"/>
</dbReference>
<feature type="domain" description="Aspartate/ornithine carbamoyltransferase Asp/Orn-binding" evidence="4">
    <location>
        <begin position="146"/>
        <end position="300"/>
    </location>
</feature>
<dbReference type="SUPFAM" id="SSF53671">
    <property type="entry name" value="Aspartate/ornithine carbamoyltransferase"/>
    <property type="match status" value="1"/>
</dbReference>
<evidence type="ECO:0000256" key="1">
    <source>
        <dbReference type="ARBA" id="ARBA00003822"/>
    </source>
</evidence>
<feature type="domain" description="Aspartate/ornithine carbamoyltransferase carbamoyl-P binding" evidence="5">
    <location>
        <begin position="2"/>
        <end position="139"/>
    </location>
</feature>
<dbReference type="InterPro" id="IPR006131">
    <property type="entry name" value="Asp_carbamoyltransf_Asp/Orn-bd"/>
</dbReference>
<evidence type="ECO:0000256" key="2">
    <source>
        <dbReference type="ARBA" id="ARBA00022679"/>
    </source>
</evidence>
<dbReference type="GO" id="GO:0004585">
    <property type="term" value="F:ornithine carbamoyltransferase activity"/>
    <property type="evidence" value="ECO:0007669"/>
    <property type="project" value="UniProtKB-EC"/>
</dbReference>